<evidence type="ECO:0000313" key="4">
    <source>
        <dbReference type="EMBL" id="SFM56194.1"/>
    </source>
</evidence>
<dbReference type="InterPro" id="IPR012859">
    <property type="entry name" value="Pilin_N_archaeal"/>
</dbReference>
<proteinExistence type="predicted"/>
<evidence type="ECO:0000259" key="3">
    <source>
        <dbReference type="Pfam" id="PF07790"/>
    </source>
</evidence>
<feature type="region of interest" description="Disordered" evidence="1">
    <location>
        <begin position="154"/>
        <end position="189"/>
    </location>
</feature>
<keyword evidence="2" id="KW-0472">Membrane</keyword>
<sequence length="444" mass="47317">MPNNQNSFLNNTQAVSEVIGEVLLTAIAVLAFSVIAVSVFSYADPQEQVHADIQGWVDVDSDTVYLRHAGGERVDITKTRVLLDINGTRWELSSSELELVKGSDIWDLGETIMINTSDLWSQSIGEDDNVAIIMLTTDSNLVIKSGTLLGEAQDVTGSSGGGGSGSNGTTPTAPVLSGQSPLTPYESNTSTSVTFSATSSQASTNEFLLNGQHLAWSNGTSPTYTNTTSVDGTYTVTLIARNTVDPLLTDSLTWTWTVTTPAPVVSTGTNMVLQKNNKGGYVADGDYIKFRTGGGGGGGSSITINGVTTGIPNNRDVMLVMNGQQNTGEIDIGISGGSRRITTYDFNVEFYLNGVLTNTGDIDSIFISKADNIESTLTYYLPSDLSTTYLSENGGSNVIIDWFPANGSEITLYNITPSNSINFRMEYDASHTYIAGFDADYSIN</sequence>
<protein>
    <recommendedName>
        <fullName evidence="3">Archaeal Type IV pilin N-terminal domain-containing protein</fullName>
    </recommendedName>
</protein>
<feature type="domain" description="Archaeal Type IV pilin N-terminal" evidence="3">
    <location>
        <begin position="13"/>
        <end position="87"/>
    </location>
</feature>
<dbReference type="STRING" id="487685.SAMN04488696_1607"/>
<dbReference type="EMBL" id="FOUJ01000003">
    <property type="protein sequence ID" value="SFM56194.1"/>
    <property type="molecule type" value="Genomic_DNA"/>
</dbReference>
<dbReference type="OrthoDB" id="121941at2157"/>
<feature type="compositionally biased region" description="Polar residues" evidence="1">
    <location>
        <begin position="177"/>
        <end position="186"/>
    </location>
</feature>
<dbReference type="PANTHER" id="PTHR38138:SF1">
    <property type="entry name" value="ARCHAEAL TYPE IV PILIN N-TERMINAL DOMAIN-CONTAINING PROTEIN"/>
    <property type="match status" value="1"/>
</dbReference>
<dbReference type="RefSeq" id="WP_091935849.1">
    <property type="nucleotide sequence ID" value="NZ_FOUJ01000003.1"/>
</dbReference>
<keyword evidence="5" id="KW-1185">Reference proteome</keyword>
<dbReference type="PANTHER" id="PTHR38138">
    <property type="entry name" value="VNG6441H"/>
    <property type="match status" value="1"/>
</dbReference>
<name>A0A1I4RVZ3_9EURY</name>
<keyword evidence="2" id="KW-1133">Transmembrane helix</keyword>
<feature type="transmembrane region" description="Helical" evidence="2">
    <location>
        <begin position="21"/>
        <end position="43"/>
    </location>
</feature>
<dbReference type="Proteomes" id="UP000198535">
    <property type="component" value="Unassembled WGS sequence"/>
</dbReference>
<evidence type="ECO:0000256" key="1">
    <source>
        <dbReference type="SAM" id="MobiDB-lite"/>
    </source>
</evidence>
<evidence type="ECO:0000313" key="5">
    <source>
        <dbReference type="Proteomes" id="UP000198535"/>
    </source>
</evidence>
<organism evidence="4 5">
    <name type="scientific">Methanolobus profundi</name>
    <dbReference type="NCBI Taxonomy" id="487685"/>
    <lineage>
        <taxon>Archaea</taxon>
        <taxon>Methanobacteriati</taxon>
        <taxon>Methanobacteriota</taxon>
        <taxon>Stenosarchaea group</taxon>
        <taxon>Methanomicrobia</taxon>
        <taxon>Methanosarcinales</taxon>
        <taxon>Methanosarcinaceae</taxon>
        <taxon>Methanolobus</taxon>
    </lineage>
</organism>
<keyword evidence="2" id="KW-0812">Transmembrane</keyword>
<dbReference type="AlphaFoldDB" id="A0A1I4RVZ3"/>
<gene>
    <name evidence="4" type="ORF">SAMN04488696_1607</name>
</gene>
<dbReference type="Pfam" id="PF07790">
    <property type="entry name" value="Pilin_N"/>
    <property type="match status" value="1"/>
</dbReference>
<evidence type="ECO:0000256" key="2">
    <source>
        <dbReference type="SAM" id="Phobius"/>
    </source>
</evidence>
<accession>A0A1I4RVZ3</accession>
<reference evidence="5" key="1">
    <citation type="submission" date="2016-10" db="EMBL/GenBank/DDBJ databases">
        <authorList>
            <person name="Varghese N."/>
            <person name="Submissions S."/>
        </authorList>
    </citation>
    <scope>NUCLEOTIDE SEQUENCE [LARGE SCALE GENOMIC DNA]</scope>
    <source>
        <strain evidence="5">Mob M</strain>
    </source>
</reference>